<name>A0A2N0NXK1_9GLOM</name>
<reference evidence="1 2" key="2">
    <citation type="submission" date="2017-09" db="EMBL/GenBank/DDBJ databases">
        <title>Extensive intraspecific genome diversity in a model arbuscular mycorrhizal fungus.</title>
        <authorList>
            <person name="Chen E.C."/>
            <person name="Morin E."/>
            <person name="Beaudet D."/>
            <person name="Noel J."/>
            <person name="Ndikumana S."/>
            <person name="Charron P."/>
            <person name="St-Onge C."/>
            <person name="Giorgi J."/>
            <person name="Grigoriev I.V."/>
            <person name="Roux C."/>
            <person name="Martin F.M."/>
            <person name="Corradi N."/>
        </authorList>
    </citation>
    <scope>NUCLEOTIDE SEQUENCE [LARGE SCALE GENOMIC DNA]</scope>
    <source>
        <strain evidence="1 2">A5</strain>
    </source>
</reference>
<evidence type="ECO:0000313" key="1">
    <source>
        <dbReference type="EMBL" id="PKB99305.1"/>
    </source>
</evidence>
<protein>
    <submittedName>
        <fullName evidence="1">Uncharacterized protein</fullName>
    </submittedName>
</protein>
<proteinExistence type="predicted"/>
<dbReference type="PANTHER" id="PTHR35871:SF1">
    <property type="entry name" value="CXC1-LIKE CYSTEINE CLUSTER ASSOCIATED WITH KDZ TRANSPOSASES DOMAIN-CONTAINING PROTEIN"/>
    <property type="match status" value="1"/>
</dbReference>
<sequence>FLKPGINQEGYWIAEHLLEQIECKVIPIFEALYSDCVAVFAFDNSSNHAAFSKDALVASRMNLNLSGKQPVMRNTYFGPNNQLQTMVFPITYHDEKLRGKPKGINKQVLIEREKWPPGGLILVCKECKEKIQDISRTTCCARRVISLKPDFIAQKGAIEELIENAGHKCIFPPKFHCELNFIERYWVLLKDIRVKIVIIRGKGYKKLFLKVLIR</sequence>
<dbReference type="EMBL" id="LLXJ01002248">
    <property type="protein sequence ID" value="PKB99305.1"/>
    <property type="molecule type" value="Genomic_DNA"/>
</dbReference>
<dbReference type="AlphaFoldDB" id="A0A2N0NXK1"/>
<accession>A0A2N0NXK1</accession>
<dbReference type="PANTHER" id="PTHR35871">
    <property type="entry name" value="EXPRESSED PROTEIN"/>
    <property type="match status" value="1"/>
</dbReference>
<dbReference type="Proteomes" id="UP000232722">
    <property type="component" value="Unassembled WGS sequence"/>
</dbReference>
<gene>
    <name evidence="1" type="ORF">RhiirA5_300295</name>
</gene>
<feature type="non-terminal residue" evidence="1">
    <location>
        <position position="1"/>
    </location>
</feature>
<reference evidence="1 2" key="1">
    <citation type="submission" date="2016-04" db="EMBL/GenBank/DDBJ databases">
        <title>Genome analyses suggest a sexual origin of heterokaryosis in a supposedly ancient asexual fungus.</title>
        <authorList>
            <person name="Ropars J."/>
            <person name="Sedzielewska K."/>
            <person name="Noel J."/>
            <person name="Charron P."/>
            <person name="Farinelli L."/>
            <person name="Marton T."/>
            <person name="Kruger M."/>
            <person name="Pelin A."/>
            <person name="Brachmann A."/>
            <person name="Corradi N."/>
        </authorList>
    </citation>
    <scope>NUCLEOTIDE SEQUENCE [LARGE SCALE GENOMIC DNA]</scope>
    <source>
        <strain evidence="1 2">A5</strain>
    </source>
</reference>
<comment type="caution">
    <text evidence="1">The sequence shown here is derived from an EMBL/GenBank/DDBJ whole genome shotgun (WGS) entry which is preliminary data.</text>
</comment>
<evidence type="ECO:0000313" key="2">
    <source>
        <dbReference type="Proteomes" id="UP000232722"/>
    </source>
</evidence>
<organism evidence="1 2">
    <name type="scientific">Rhizophagus irregularis</name>
    <dbReference type="NCBI Taxonomy" id="588596"/>
    <lineage>
        <taxon>Eukaryota</taxon>
        <taxon>Fungi</taxon>
        <taxon>Fungi incertae sedis</taxon>
        <taxon>Mucoromycota</taxon>
        <taxon>Glomeromycotina</taxon>
        <taxon>Glomeromycetes</taxon>
        <taxon>Glomerales</taxon>
        <taxon>Glomeraceae</taxon>
        <taxon>Rhizophagus</taxon>
    </lineage>
</organism>